<dbReference type="Pfam" id="PF07811">
    <property type="entry name" value="TadE"/>
    <property type="match status" value="1"/>
</dbReference>
<feature type="transmembrane region" description="Helical" evidence="1">
    <location>
        <begin position="33"/>
        <end position="56"/>
    </location>
</feature>
<reference evidence="3 4" key="1">
    <citation type="submission" date="2020-08" db="EMBL/GenBank/DDBJ databases">
        <title>Genomic Encyclopedia of Type Strains, Phase IV (KMG-V): Genome sequencing to study the core and pangenomes of soil and plant-associated prokaryotes.</title>
        <authorList>
            <person name="Whitman W."/>
        </authorList>
    </citation>
    <scope>NUCLEOTIDE SEQUENCE [LARGE SCALE GENOMIC DNA]</scope>
    <source>
        <strain evidence="3 4">B3ACCR2</strain>
    </source>
</reference>
<evidence type="ECO:0000259" key="2">
    <source>
        <dbReference type="Pfam" id="PF07811"/>
    </source>
</evidence>
<dbReference type="EMBL" id="JACHVT010000002">
    <property type="protein sequence ID" value="MBB2985996.1"/>
    <property type="molecule type" value="Genomic_DNA"/>
</dbReference>
<organism evidence="3 4">
    <name type="scientific">Terracoccus luteus</name>
    <dbReference type="NCBI Taxonomy" id="53356"/>
    <lineage>
        <taxon>Bacteria</taxon>
        <taxon>Bacillati</taxon>
        <taxon>Actinomycetota</taxon>
        <taxon>Actinomycetes</taxon>
        <taxon>Micrococcales</taxon>
        <taxon>Intrasporangiaceae</taxon>
        <taxon>Terracoccus</taxon>
    </lineage>
</organism>
<gene>
    <name evidence="3" type="ORF">FHW14_001145</name>
</gene>
<evidence type="ECO:0000313" key="4">
    <source>
        <dbReference type="Proteomes" id="UP000590811"/>
    </source>
</evidence>
<dbReference type="AlphaFoldDB" id="A0A839PVJ3"/>
<keyword evidence="1" id="KW-1133">Transmembrane helix</keyword>
<keyword evidence="1" id="KW-0812">Transmembrane</keyword>
<name>A0A839PVJ3_9MICO</name>
<evidence type="ECO:0000256" key="1">
    <source>
        <dbReference type="SAM" id="Phobius"/>
    </source>
</evidence>
<feature type="domain" description="TadE-like" evidence="2">
    <location>
        <begin position="27"/>
        <end position="69"/>
    </location>
</feature>
<keyword evidence="1" id="KW-0472">Membrane</keyword>
<dbReference type="RefSeq" id="WP_308331265.1">
    <property type="nucleotide sequence ID" value="NZ_JACHVT010000002.1"/>
</dbReference>
<dbReference type="Proteomes" id="UP000590811">
    <property type="component" value="Unassembled WGS sequence"/>
</dbReference>
<proteinExistence type="predicted"/>
<protein>
    <submittedName>
        <fullName evidence="3">Flp pilus assembly protein TadG</fullName>
    </submittedName>
</protein>
<sequence>MAAEPESRARMPVGRLGRARLGEADRGSAIAEFVMVAALLLFVALGVFQVGLALYVRNTLIASASEGARYGARADATPADGVDRTVGLITSTLSGSFAGDVSARTTTDAAGVQVVEVTVRAPLPIVGPIGPSGALTVSGRAFSERQVGPAATVAAVSP</sequence>
<dbReference type="InterPro" id="IPR012495">
    <property type="entry name" value="TadE-like_dom"/>
</dbReference>
<evidence type="ECO:0000313" key="3">
    <source>
        <dbReference type="EMBL" id="MBB2985996.1"/>
    </source>
</evidence>
<comment type="caution">
    <text evidence="3">The sequence shown here is derived from an EMBL/GenBank/DDBJ whole genome shotgun (WGS) entry which is preliminary data.</text>
</comment>
<accession>A0A839PVJ3</accession>